<dbReference type="Pfam" id="PF02536">
    <property type="entry name" value="mTERF"/>
    <property type="match status" value="1"/>
</dbReference>
<dbReference type="InterPro" id="IPR002016">
    <property type="entry name" value="Haem_peroxidase"/>
</dbReference>
<name>A0A3L6RWZ1_PANMI</name>
<dbReference type="FunFam" id="1.25.70.10:FF:000001">
    <property type="entry name" value="Mitochondrial transcription termination factor-like"/>
    <property type="match status" value="1"/>
</dbReference>
<dbReference type="SUPFAM" id="SSF48113">
    <property type="entry name" value="Heme-dependent peroxidases"/>
    <property type="match status" value="1"/>
</dbReference>
<dbReference type="Proteomes" id="UP000275267">
    <property type="component" value="Unassembled WGS sequence"/>
</dbReference>
<feature type="binding site" evidence="14">
    <location>
        <position position="417"/>
    </location>
    <ligand>
        <name>Ca(2+)</name>
        <dbReference type="ChEBI" id="CHEBI:29108"/>
        <label>1</label>
    </ligand>
</feature>
<evidence type="ECO:0000256" key="4">
    <source>
        <dbReference type="ARBA" id="ARBA00007692"/>
    </source>
</evidence>
<feature type="binding site" evidence="14">
    <location>
        <position position="413"/>
    </location>
    <ligand>
        <name>Ca(2+)</name>
        <dbReference type="ChEBI" id="CHEBI:29108"/>
        <label>1</label>
    </ligand>
</feature>
<comment type="similarity">
    <text evidence="15">Belongs to the peroxidase family.</text>
</comment>
<comment type="cofactor">
    <cofactor evidence="2">
        <name>heme b</name>
        <dbReference type="ChEBI" id="CHEBI:60344"/>
    </cofactor>
</comment>
<keyword evidence="6" id="KW-0575">Peroxidase</keyword>
<keyword evidence="5" id="KW-0804">Transcription</keyword>
<evidence type="ECO:0000256" key="14">
    <source>
        <dbReference type="PIRSR" id="PIRSR600823-3"/>
    </source>
</evidence>
<feature type="binding site" evidence="14">
    <location>
        <position position="425"/>
    </location>
    <ligand>
        <name>Ca(2+)</name>
        <dbReference type="ChEBI" id="CHEBI:29108"/>
        <label>1</label>
    </ligand>
</feature>
<evidence type="ECO:0000256" key="11">
    <source>
        <dbReference type="ARBA" id="ARBA00023002"/>
    </source>
</evidence>
<evidence type="ECO:0000256" key="8">
    <source>
        <dbReference type="ARBA" id="ARBA00022723"/>
    </source>
</evidence>
<dbReference type="PROSITE" id="PS50873">
    <property type="entry name" value="PEROXIDASE_4"/>
    <property type="match status" value="1"/>
</dbReference>
<evidence type="ECO:0000256" key="12">
    <source>
        <dbReference type="ARBA" id="ARBA00023004"/>
    </source>
</evidence>
<protein>
    <recommendedName>
        <fullName evidence="16">Plant heme peroxidase family profile domain-containing protein</fullName>
    </recommendedName>
</protein>
<dbReference type="PRINTS" id="PR00461">
    <property type="entry name" value="PLPEROXIDASE"/>
</dbReference>
<dbReference type="GO" id="GO:0006353">
    <property type="term" value="P:DNA-templated transcription termination"/>
    <property type="evidence" value="ECO:0007669"/>
    <property type="project" value="UniProtKB-KW"/>
</dbReference>
<dbReference type="GO" id="GO:0046872">
    <property type="term" value="F:metal ion binding"/>
    <property type="evidence" value="ECO:0007669"/>
    <property type="project" value="UniProtKB-KW"/>
</dbReference>
<dbReference type="GO" id="GO:0020037">
    <property type="term" value="F:heme binding"/>
    <property type="evidence" value="ECO:0007669"/>
    <property type="project" value="InterPro"/>
</dbReference>
<keyword evidence="11" id="KW-0560">Oxidoreductase</keyword>
<keyword evidence="5" id="KW-0806">Transcription termination</keyword>
<dbReference type="Gene3D" id="1.25.70.10">
    <property type="entry name" value="Transcription termination factor 3, mitochondrial"/>
    <property type="match status" value="2"/>
</dbReference>
<keyword evidence="5" id="KW-0805">Transcription regulation</keyword>
<dbReference type="GO" id="GO:0140825">
    <property type="term" value="F:lactoperoxidase activity"/>
    <property type="evidence" value="ECO:0007669"/>
    <property type="project" value="UniProtKB-EC"/>
</dbReference>
<dbReference type="Pfam" id="PF00141">
    <property type="entry name" value="peroxidase"/>
    <property type="match status" value="1"/>
</dbReference>
<evidence type="ECO:0000313" key="18">
    <source>
        <dbReference type="Proteomes" id="UP000275267"/>
    </source>
</evidence>
<evidence type="ECO:0000256" key="7">
    <source>
        <dbReference type="ARBA" id="ARBA00022617"/>
    </source>
</evidence>
<comment type="similarity">
    <text evidence="4">Belongs to the mTERF family.</text>
</comment>
<organism evidence="17 18">
    <name type="scientific">Panicum miliaceum</name>
    <name type="common">Proso millet</name>
    <name type="synonym">Broomcorn millet</name>
    <dbReference type="NCBI Taxonomy" id="4540"/>
    <lineage>
        <taxon>Eukaryota</taxon>
        <taxon>Viridiplantae</taxon>
        <taxon>Streptophyta</taxon>
        <taxon>Embryophyta</taxon>
        <taxon>Tracheophyta</taxon>
        <taxon>Spermatophyta</taxon>
        <taxon>Magnoliopsida</taxon>
        <taxon>Liliopsida</taxon>
        <taxon>Poales</taxon>
        <taxon>Poaceae</taxon>
        <taxon>PACMAD clade</taxon>
        <taxon>Panicoideae</taxon>
        <taxon>Panicodae</taxon>
        <taxon>Paniceae</taxon>
        <taxon>Panicinae</taxon>
        <taxon>Panicum</taxon>
        <taxon>Panicum sect. Panicum</taxon>
    </lineage>
</organism>
<evidence type="ECO:0000256" key="3">
    <source>
        <dbReference type="ARBA" id="ARBA00004613"/>
    </source>
</evidence>
<evidence type="ECO:0000256" key="15">
    <source>
        <dbReference type="RuleBase" id="RU004241"/>
    </source>
</evidence>
<evidence type="ECO:0000256" key="2">
    <source>
        <dbReference type="ARBA" id="ARBA00001970"/>
    </source>
</evidence>
<dbReference type="Gene3D" id="1.10.520.10">
    <property type="match status" value="1"/>
</dbReference>
<dbReference type="EMBL" id="PQIB02000006">
    <property type="protein sequence ID" value="RLN11493.1"/>
    <property type="molecule type" value="Genomic_DNA"/>
</dbReference>
<proteinExistence type="inferred from homology"/>
<evidence type="ECO:0000256" key="13">
    <source>
        <dbReference type="ARBA" id="ARBA00023324"/>
    </source>
</evidence>
<dbReference type="InterPro" id="IPR038538">
    <property type="entry name" value="MTERF_sf"/>
</dbReference>
<evidence type="ECO:0000256" key="9">
    <source>
        <dbReference type="ARBA" id="ARBA00022837"/>
    </source>
</evidence>
<evidence type="ECO:0000259" key="16">
    <source>
        <dbReference type="PROSITE" id="PS50873"/>
    </source>
</evidence>
<evidence type="ECO:0000256" key="5">
    <source>
        <dbReference type="ARBA" id="ARBA00022472"/>
    </source>
</evidence>
<comment type="cofactor">
    <cofactor evidence="14">
        <name>Ca(2+)</name>
        <dbReference type="ChEBI" id="CHEBI:29108"/>
    </cofactor>
    <text evidence="14">Binds 2 calcium ions per subunit.</text>
</comment>
<evidence type="ECO:0000256" key="1">
    <source>
        <dbReference type="ARBA" id="ARBA00000189"/>
    </source>
</evidence>
<dbReference type="InterPro" id="IPR000823">
    <property type="entry name" value="Peroxidase_pln"/>
</dbReference>
<keyword evidence="8 14" id="KW-0479">Metal-binding</keyword>
<keyword evidence="13" id="KW-0376">Hydrogen peroxide</keyword>
<keyword evidence="9 14" id="KW-0106">Calcium</keyword>
<dbReference type="AlphaFoldDB" id="A0A3L6RWZ1"/>
<dbReference type="STRING" id="4540.A0A3L6RWZ1"/>
<dbReference type="PANTHER" id="PTHR13068">
    <property type="entry name" value="CGI-12 PROTEIN-RELATED"/>
    <property type="match status" value="1"/>
</dbReference>
<evidence type="ECO:0000256" key="6">
    <source>
        <dbReference type="ARBA" id="ARBA00022559"/>
    </source>
</evidence>
<dbReference type="GO" id="GO:0006979">
    <property type="term" value="P:response to oxidative stress"/>
    <property type="evidence" value="ECO:0007669"/>
    <property type="project" value="InterPro"/>
</dbReference>
<dbReference type="SMART" id="SM00733">
    <property type="entry name" value="Mterf"/>
    <property type="match status" value="5"/>
</dbReference>
<evidence type="ECO:0000256" key="10">
    <source>
        <dbReference type="ARBA" id="ARBA00022946"/>
    </source>
</evidence>
<accession>A0A3L6RWZ1</accession>
<keyword evidence="12" id="KW-0408">Iron</keyword>
<keyword evidence="10" id="KW-0809">Transit peptide</keyword>
<keyword evidence="7" id="KW-0349">Heme</keyword>
<dbReference type="PANTHER" id="PTHR13068:SF102">
    <property type="entry name" value="OS11G0246100 PROTEIN"/>
    <property type="match status" value="1"/>
</dbReference>
<comment type="catalytic activity">
    <reaction evidence="1">
        <text>2 a phenolic donor + H2O2 = 2 a phenolic radical donor + 2 H2O</text>
        <dbReference type="Rhea" id="RHEA:56136"/>
        <dbReference type="ChEBI" id="CHEBI:15377"/>
        <dbReference type="ChEBI" id="CHEBI:16240"/>
        <dbReference type="ChEBI" id="CHEBI:139520"/>
        <dbReference type="ChEBI" id="CHEBI:139521"/>
        <dbReference type="EC" id="1.11.1.7"/>
    </reaction>
</comment>
<gene>
    <name evidence="17" type="ORF">C2845_PM09G11450</name>
</gene>
<sequence>MLLLRRHLLPLHRAASSLPSSIYHRARLLSTSTSGSTAPFSLEDYLVAACGLPPAQARKTAEKVFDESSKYNKKAFEEHCKSRLKSASNPDAVLALLSGVGLSSADVAAVVARDPLLLRATPKNIGPRLLALRDRPGLSTPQIASFLLVGSHALRWCDVGPRLEFFISFFGSFEQLLAIMKKSGHILLGDVERVINPNIALFRQWGLSVRDIAQLCSRNSRLLTFSPERVKEFLLRAEELGVPRSSQKFKHAVSVISKITKEKVALKLRFLSSTLGCSESEVAIAVSKMPTILPLSEEILLRKIYFLIKEVGMEPQDIVARPILLAHSPEKRLVPRHCVMKVLQVKGFLSSKMGFYTLVQIGDKTFKLKYIDRHKESVPGLADAYATASAGVIPSGIKFEHLKMFQSFSLDGGCDASVMIQNGTERTGPANLSLGGFHVIDAAKRLLEIVCPATVSCSDIIVLAARDAVVFEASTSGCIFSQSPSTNYFSEWSFLIQDFQH</sequence>
<dbReference type="InterPro" id="IPR003690">
    <property type="entry name" value="MTERF"/>
</dbReference>
<comment type="caution">
    <text evidence="17">The sequence shown here is derived from an EMBL/GenBank/DDBJ whole genome shotgun (WGS) entry which is preliminary data.</text>
</comment>
<dbReference type="GO" id="GO:0005576">
    <property type="term" value="C:extracellular region"/>
    <property type="evidence" value="ECO:0007669"/>
    <property type="project" value="UniProtKB-SubCell"/>
</dbReference>
<comment type="subcellular location">
    <subcellularLocation>
        <location evidence="3">Secreted</location>
    </subcellularLocation>
</comment>
<keyword evidence="18" id="KW-1185">Reference proteome</keyword>
<feature type="domain" description="Plant heme peroxidase family profile" evidence="16">
    <location>
        <begin position="413"/>
        <end position="477"/>
    </location>
</feature>
<reference evidence="18" key="1">
    <citation type="journal article" date="2019" name="Nat. Commun.">
        <title>The genome of broomcorn millet.</title>
        <authorList>
            <person name="Zou C."/>
            <person name="Miki D."/>
            <person name="Li D."/>
            <person name="Tang Q."/>
            <person name="Xiao L."/>
            <person name="Rajput S."/>
            <person name="Deng P."/>
            <person name="Jia W."/>
            <person name="Huang R."/>
            <person name="Zhang M."/>
            <person name="Sun Y."/>
            <person name="Hu J."/>
            <person name="Fu X."/>
            <person name="Schnable P.S."/>
            <person name="Li F."/>
            <person name="Zhang H."/>
            <person name="Feng B."/>
            <person name="Zhu X."/>
            <person name="Liu R."/>
            <person name="Schnable J.C."/>
            <person name="Zhu J.-K."/>
            <person name="Zhang H."/>
        </authorList>
    </citation>
    <scope>NUCLEOTIDE SEQUENCE [LARGE SCALE GENOMIC DNA]</scope>
</reference>
<dbReference type="OrthoDB" id="2017321at2759"/>
<feature type="binding site" evidence="14">
    <location>
        <position position="415"/>
    </location>
    <ligand>
        <name>Ca(2+)</name>
        <dbReference type="ChEBI" id="CHEBI:29108"/>
        <label>1</label>
    </ligand>
</feature>
<dbReference type="InterPro" id="IPR010255">
    <property type="entry name" value="Haem_peroxidase_sf"/>
</dbReference>
<dbReference type="GO" id="GO:0042744">
    <property type="term" value="P:hydrogen peroxide catabolic process"/>
    <property type="evidence" value="ECO:0007669"/>
    <property type="project" value="UniProtKB-KW"/>
</dbReference>
<evidence type="ECO:0000313" key="17">
    <source>
        <dbReference type="EMBL" id="RLN11493.1"/>
    </source>
</evidence>
<dbReference type="GO" id="GO:0003676">
    <property type="term" value="F:nucleic acid binding"/>
    <property type="evidence" value="ECO:0007669"/>
    <property type="project" value="InterPro"/>
</dbReference>